<dbReference type="EMBL" id="AP006502">
    <property type="protein sequence ID" value="BAM83227.1"/>
    <property type="molecule type" value="Genomic_DNA"/>
</dbReference>
<dbReference type="HOGENOM" id="CLU_304098_0_0_1"/>
<dbReference type="Proteomes" id="UP000007014">
    <property type="component" value="Chromosome 20"/>
</dbReference>
<dbReference type="CDD" id="cd00027">
    <property type="entry name" value="BRCT"/>
    <property type="match status" value="1"/>
</dbReference>
<feature type="compositionally biased region" description="Low complexity" evidence="2">
    <location>
        <begin position="411"/>
        <end position="422"/>
    </location>
</feature>
<feature type="compositionally biased region" description="Polar residues" evidence="2">
    <location>
        <begin position="16"/>
        <end position="38"/>
    </location>
</feature>
<dbReference type="SUPFAM" id="SSF52113">
    <property type="entry name" value="BRCT domain"/>
    <property type="match status" value="5"/>
</dbReference>
<dbReference type="Pfam" id="PF00533">
    <property type="entry name" value="BRCT"/>
    <property type="match status" value="1"/>
</dbReference>
<evidence type="ECO:0000313" key="4">
    <source>
        <dbReference type="EMBL" id="BAM83227.1"/>
    </source>
</evidence>
<dbReference type="Gene3D" id="3.40.50.10190">
    <property type="entry name" value="BRCT domain"/>
    <property type="match status" value="4"/>
</dbReference>
<evidence type="ECO:0000259" key="3">
    <source>
        <dbReference type="PROSITE" id="PS50172"/>
    </source>
</evidence>
<dbReference type="GeneID" id="16997835"/>
<feature type="domain" description="BRCT" evidence="3">
    <location>
        <begin position="116"/>
        <end position="196"/>
    </location>
</feature>
<keyword evidence="1" id="KW-0677">Repeat</keyword>
<feature type="domain" description="BRCT" evidence="3">
    <location>
        <begin position="194"/>
        <end position="282"/>
    </location>
</feature>
<organism evidence="4 5">
    <name type="scientific">Cyanidioschyzon merolae (strain NIES-3377 / 10D)</name>
    <name type="common">Unicellular red alga</name>
    <dbReference type="NCBI Taxonomy" id="280699"/>
    <lineage>
        <taxon>Eukaryota</taxon>
        <taxon>Rhodophyta</taxon>
        <taxon>Bangiophyceae</taxon>
        <taxon>Cyanidiales</taxon>
        <taxon>Cyanidiaceae</taxon>
        <taxon>Cyanidioschyzon</taxon>
    </lineage>
</organism>
<dbReference type="PANTHER" id="PTHR13561:SF20">
    <property type="entry name" value="DNA TOPOISOMERASE 2-BINDING PROTEIN 1"/>
    <property type="match status" value="1"/>
</dbReference>
<dbReference type="Pfam" id="PF12738">
    <property type="entry name" value="PTCB-BRCT"/>
    <property type="match status" value="2"/>
</dbReference>
<feature type="domain" description="BRCT" evidence="3">
    <location>
        <begin position="702"/>
        <end position="771"/>
    </location>
</feature>
<evidence type="ECO:0000256" key="1">
    <source>
        <dbReference type="ARBA" id="ARBA00022737"/>
    </source>
</evidence>
<dbReference type="GO" id="GO:0033314">
    <property type="term" value="P:mitotic DNA replication checkpoint signaling"/>
    <property type="evidence" value="ECO:0007669"/>
    <property type="project" value="TreeGrafter"/>
</dbReference>
<feature type="domain" description="BRCT" evidence="3">
    <location>
        <begin position="562"/>
        <end position="651"/>
    </location>
</feature>
<evidence type="ECO:0000256" key="2">
    <source>
        <dbReference type="SAM" id="MobiDB-lite"/>
    </source>
</evidence>
<feature type="region of interest" description="Disordered" evidence="2">
    <location>
        <begin position="942"/>
        <end position="961"/>
    </location>
</feature>
<dbReference type="OMA" id="HSITSEW"/>
<sequence length="978" mass="107373">MAEACRAARGEVGSLQPCTAPSSPSTGTPAQSSATCSVSRVEETPALHPKHSLDGGGNQKFDTAHGSTHEALCSEIVSMDTAPKHALNPQLMSVCKTNEEAAREMISCLTPARAAIVVTCSGLSAEQRSRIERLCSLVGFEFSGDLRRNVTHILATRADTKKVLVGRRHGIWILRPAWLEECWAQRRRCPEMKHELEPLAGLKFSSAQLLDAEINRLNALVTKYGGQYVRNISTCSTHLVVHRASGRKVRYALRHGLIILSFCWVERCESEQRLVECEPYFITAADLADADFTQGSQGGPQPCAAEGFQGSSEFQLQTTNERIASLMGNAVLGPQPESDQLQGLGTYQVSTLLAEADIPPPLACAAVAAIGATSSQDHVPAGHQKNTEHWGTSMCSTLNNATVAVVDEPSSVNSSAANPVSAECSPPQDDDDAETFTSPLEDFHFFLFGLSEDQRYRARAWIRRSGGFLHIFWSPLITHVIAPSELAAELNPQVFDFFQWSWRSGVMWCSLQWLEVCVARQECIPPDFLSIASARVRDHAQAWSENAADSRASKSPRSLLPQTCSCFRGTCVSLIPLIRVQPALAASVAKQLRAAGAQVIDSVNNERRISVATTIDFAVSVHGDQFASKETRNAPLVTLEWVQDCLRDNTLHDYLTDPRYQPLPTRVPLEGLCGKTICVSGFFQSRRTSYGPGATFQMVLCRRTLEHLVRLLGATYSERLRHHHTDMLISESPQGKKYERAVLWNIPALRVQWLLDCVAAGRILPNDKYRWAAEATERVTGSECRRLSFSDTILGLKRMLDAEHDGRFAMQPNQGSVPISSAISARYEQTPQPGAQQETGAQITQVLHTSSHELRRSTCAVETCRDEVCDGIRTSVEHVPELSDAVHNDSAGQSLDPHSTMPSAQLRIEKESASQAESTVKPRDREASSAALANFFRNHLQKSMRRSCDTDSSDDDDYQALPGVSQVVVYHSGPDMTA</sequence>
<proteinExistence type="predicted"/>
<keyword evidence="5" id="KW-1185">Reference proteome</keyword>
<protein>
    <submittedName>
        <fullName evidence="4">Similar to S-M checkpoint control protein Rad4p</fullName>
    </submittedName>
</protein>
<dbReference type="GO" id="GO:0006270">
    <property type="term" value="P:DNA replication initiation"/>
    <property type="evidence" value="ECO:0007669"/>
    <property type="project" value="TreeGrafter"/>
</dbReference>
<dbReference type="eggNOG" id="KOG1929">
    <property type="taxonomic scope" value="Eukaryota"/>
</dbReference>
<evidence type="ECO:0000313" key="5">
    <source>
        <dbReference type="Proteomes" id="UP000007014"/>
    </source>
</evidence>
<dbReference type="SMART" id="SM00292">
    <property type="entry name" value="BRCT"/>
    <property type="match status" value="5"/>
</dbReference>
<feature type="region of interest" description="Disordered" evidence="2">
    <location>
        <begin position="1"/>
        <end position="61"/>
    </location>
</feature>
<dbReference type="AlphaFoldDB" id="M1VI74"/>
<dbReference type="InterPro" id="IPR001357">
    <property type="entry name" value="BRCT_dom"/>
</dbReference>
<dbReference type="Gramene" id="CMT249CT">
    <property type="protein sequence ID" value="CMT249CT"/>
    <property type="gene ID" value="CMT249C"/>
</dbReference>
<feature type="domain" description="BRCT" evidence="3">
    <location>
        <begin position="435"/>
        <end position="531"/>
    </location>
</feature>
<dbReference type="RefSeq" id="XP_005539263.1">
    <property type="nucleotide sequence ID" value="XM_005539206.1"/>
</dbReference>
<dbReference type="STRING" id="280699.M1VI74"/>
<gene>
    <name evidence="4" type="ORF">CYME_CMT249C</name>
</gene>
<dbReference type="KEGG" id="cme:CYME_CMT249C"/>
<accession>M1VI74</accession>
<reference evidence="4 5" key="2">
    <citation type="journal article" date="2007" name="BMC Biol.">
        <title>A 100%-complete sequence reveals unusually simple genomic features in the hot-spring red alga Cyanidioschyzon merolae.</title>
        <authorList>
            <person name="Nozaki H."/>
            <person name="Takano H."/>
            <person name="Misumi O."/>
            <person name="Terasawa K."/>
            <person name="Matsuzaki M."/>
            <person name="Maruyama S."/>
            <person name="Nishida K."/>
            <person name="Yagisawa F."/>
            <person name="Yoshida Y."/>
            <person name="Fujiwara T."/>
            <person name="Takio S."/>
            <person name="Tamura K."/>
            <person name="Chung S.J."/>
            <person name="Nakamura S."/>
            <person name="Kuroiwa H."/>
            <person name="Tanaka K."/>
            <person name="Sato N."/>
            <person name="Kuroiwa T."/>
        </authorList>
    </citation>
    <scope>NUCLEOTIDE SEQUENCE [LARGE SCALE GENOMIC DNA]</scope>
    <source>
        <strain evidence="4 5">10D</strain>
    </source>
</reference>
<reference evidence="4 5" key="1">
    <citation type="journal article" date="2004" name="Nature">
        <title>Genome sequence of the ultrasmall unicellular red alga Cyanidioschyzon merolae 10D.</title>
        <authorList>
            <person name="Matsuzaki M."/>
            <person name="Misumi O."/>
            <person name="Shin-i T."/>
            <person name="Maruyama S."/>
            <person name="Takahara M."/>
            <person name="Miyagishima S."/>
            <person name="Mori T."/>
            <person name="Nishida K."/>
            <person name="Yagisawa F."/>
            <person name="Nishida K."/>
            <person name="Yoshida Y."/>
            <person name="Nishimura Y."/>
            <person name="Nakao S."/>
            <person name="Kobayashi T."/>
            <person name="Momoyama Y."/>
            <person name="Higashiyama T."/>
            <person name="Minoda A."/>
            <person name="Sano M."/>
            <person name="Nomoto H."/>
            <person name="Oishi K."/>
            <person name="Hayashi H."/>
            <person name="Ohta F."/>
            <person name="Nishizaka S."/>
            <person name="Haga S."/>
            <person name="Miura S."/>
            <person name="Morishita T."/>
            <person name="Kabeya Y."/>
            <person name="Terasawa K."/>
            <person name="Suzuki Y."/>
            <person name="Ishii Y."/>
            <person name="Asakawa S."/>
            <person name="Takano H."/>
            <person name="Ohta N."/>
            <person name="Kuroiwa H."/>
            <person name="Tanaka K."/>
            <person name="Shimizu N."/>
            <person name="Sugano S."/>
            <person name="Sato N."/>
            <person name="Nozaki H."/>
            <person name="Ogasawara N."/>
            <person name="Kohara Y."/>
            <person name="Kuroiwa T."/>
        </authorList>
    </citation>
    <scope>NUCLEOTIDE SEQUENCE [LARGE SCALE GENOMIC DNA]</scope>
    <source>
        <strain evidence="4 5">10D</strain>
    </source>
</reference>
<feature type="region of interest" description="Disordered" evidence="2">
    <location>
        <begin position="411"/>
        <end position="433"/>
    </location>
</feature>
<dbReference type="OrthoDB" id="342264at2759"/>
<dbReference type="CDD" id="cd18438">
    <property type="entry name" value="BRCT_BRC1_like_rpt4"/>
    <property type="match status" value="1"/>
</dbReference>
<dbReference type="PROSITE" id="PS50172">
    <property type="entry name" value="BRCT"/>
    <property type="match status" value="5"/>
</dbReference>
<dbReference type="GO" id="GO:0007095">
    <property type="term" value="P:mitotic G2 DNA damage checkpoint signaling"/>
    <property type="evidence" value="ECO:0007669"/>
    <property type="project" value="TreeGrafter"/>
</dbReference>
<dbReference type="InterPro" id="IPR036420">
    <property type="entry name" value="BRCT_dom_sf"/>
</dbReference>
<name>M1VI74_CYAM1</name>
<dbReference type="PANTHER" id="PTHR13561">
    <property type="entry name" value="DNA REPLICATION REGULATOR DPB11-RELATED"/>
    <property type="match status" value="1"/>
</dbReference>